<evidence type="ECO:0000256" key="8">
    <source>
        <dbReference type="SAM" id="Phobius"/>
    </source>
</evidence>
<feature type="transmembrane region" description="Helical" evidence="8">
    <location>
        <begin position="186"/>
        <end position="209"/>
    </location>
</feature>
<reference evidence="9 10" key="1">
    <citation type="submission" date="2023-07" db="EMBL/GenBank/DDBJ databases">
        <title>The novel representative of Negativicutes class, Anaeroselena agilis gen. nov. sp. nov.</title>
        <authorList>
            <person name="Prokofeva M.I."/>
            <person name="Elcheninov A.G."/>
            <person name="Klyukina A."/>
            <person name="Kublanov I.V."/>
            <person name="Frolov E.N."/>
            <person name="Podosokorskaya O.A."/>
        </authorList>
    </citation>
    <scope>NUCLEOTIDE SEQUENCE [LARGE SCALE GENOMIC DNA]</scope>
    <source>
        <strain evidence="9 10">4137-cl</strain>
    </source>
</reference>
<keyword evidence="10" id="KW-1185">Reference proteome</keyword>
<dbReference type="Pfam" id="PF00474">
    <property type="entry name" value="SSF"/>
    <property type="match status" value="1"/>
</dbReference>
<keyword evidence="5 8" id="KW-1133">Transmembrane helix</keyword>
<keyword evidence="3" id="KW-0813">Transport</keyword>
<dbReference type="Gene3D" id="1.20.1730.10">
    <property type="entry name" value="Sodium/glucose cotransporter"/>
    <property type="match status" value="1"/>
</dbReference>
<sequence length="463" mass="47993">MSLLGTGHIVGIVVTLALVSAVGIYAGRKVKSAADFSTGNRSVSPALVAGTLMGTLVGGASTIGTAQLAFKFGFSAWWFTLGAGMAVAIMGLWMVRPLWESAVDTLPQYLVKTYGANIGPVSSVFTSIGIFFNLMAQALAFCALVTSMFPMQPSLAAVIGLILVLAYVLFGGVWGTGLTGVVKLILLYLAMLACGITAYAMAGGAEGLMAKLPAHPWFSLFGRGVSKDLAAGFSLIVGVLSTQTYFQALSSAKNVPDARKGALVSALLIPPIGIGGVLVGLYMRINFPDTVSSEVLPVFVLKFLPPVPAGVVLATLLISVVGTWAGLTLGISTMVTKDLYQRYISPRGDAKQVLLVQRGIIVAISLAVLLFVSSNAGSLILGWSFMSMGLRGCTILLPLLGAMFFPGRVTPAAGIAAAVLGPLTNFAWKLAFPAGMDPLYPGLLASLLALVAISLLTRKNTPA</sequence>
<keyword evidence="6 8" id="KW-0472">Membrane</keyword>
<protein>
    <submittedName>
        <fullName evidence="9">Sodium:solute symporter family protein</fullName>
    </submittedName>
</protein>
<feature type="transmembrane region" description="Helical" evidence="8">
    <location>
        <begin position="76"/>
        <end position="95"/>
    </location>
</feature>
<proteinExistence type="inferred from homology"/>
<evidence type="ECO:0000256" key="2">
    <source>
        <dbReference type="ARBA" id="ARBA00006434"/>
    </source>
</evidence>
<feature type="transmembrane region" description="Helical" evidence="8">
    <location>
        <begin position="412"/>
        <end position="432"/>
    </location>
</feature>
<evidence type="ECO:0000313" key="9">
    <source>
        <dbReference type="EMBL" id="MDT8903449.1"/>
    </source>
</evidence>
<accession>A0ABU3P335</accession>
<dbReference type="InterPro" id="IPR050277">
    <property type="entry name" value="Sodium:Solute_Symporter"/>
</dbReference>
<feature type="transmembrane region" description="Helical" evidence="8">
    <location>
        <begin position="353"/>
        <end position="374"/>
    </location>
</feature>
<feature type="transmembrane region" description="Helical" evidence="8">
    <location>
        <begin position="116"/>
        <end position="149"/>
    </location>
</feature>
<evidence type="ECO:0000256" key="4">
    <source>
        <dbReference type="ARBA" id="ARBA00022692"/>
    </source>
</evidence>
<name>A0ABU3P335_9FIRM</name>
<dbReference type="InterPro" id="IPR038377">
    <property type="entry name" value="Na/Glc_symporter_sf"/>
</dbReference>
<comment type="similarity">
    <text evidence="2 7">Belongs to the sodium:solute symporter (SSF) (TC 2.A.21) family.</text>
</comment>
<dbReference type="Proteomes" id="UP001254848">
    <property type="component" value="Unassembled WGS sequence"/>
</dbReference>
<keyword evidence="4 8" id="KW-0812">Transmembrane</keyword>
<dbReference type="EMBL" id="JAUOZS010000001">
    <property type="protein sequence ID" value="MDT8903449.1"/>
    <property type="molecule type" value="Genomic_DNA"/>
</dbReference>
<evidence type="ECO:0000256" key="1">
    <source>
        <dbReference type="ARBA" id="ARBA00004141"/>
    </source>
</evidence>
<dbReference type="InterPro" id="IPR001734">
    <property type="entry name" value="Na/solute_symporter"/>
</dbReference>
<evidence type="ECO:0000256" key="6">
    <source>
        <dbReference type="ARBA" id="ARBA00023136"/>
    </source>
</evidence>
<comment type="subcellular location">
    <subcellularLocation>
        <location evidence="1">Membrane</location>
        <topology evidence="1">Multi-pass membrane protein</topology>
    </subcellularLocation>
</comment>
<feature type="transmembrane region" description="Helical" evidence="8">
    <location>
        <begin position="261"/>
        <end position="283"/>
    </location>
</feature>
<dbReference type="PANTHER" id="PTHR48086:SF7">
    <property type="entry name" value="SODIUM-SOLUTE SYMPORTER-RELATED"/>
    <property type="match status" value="1"/>
</dbReference>
<dbReference type="CDD" id="cd10322">
    <property type="entry name" value="SLC5sbd"/>
    <property type="match status" value="1"/>
</dbReference>
<evidence type="ECO:0000256" key="5">
    <source>
        <dbReference type="ARBA" id="ARBA00022989"/>
    </source>
</evidence>
<dbReference type="PROSITE" id="PS50283">
    <property type="entry name" value="NA_SOLUT_SYMP_3"/>
    <property type="match status" value="1"/>
</dbReference>
<feature type="transmembrane region" description="Helical" evidence="8">
    <location>
        <begin position="303"/>
        <end position="332"/>
    </location>
</feature>
<dbReference type="PANTHER" id="PTHR48086">
    <property type="entry name" value="SODIUM/PROLINE SYMPORTER-RELATED"/>
    <property type="match status" value="1"/>
</dbReference>
<feature type="transmembrane region" description="Helical" evidence="8">
    <location>
        <begin position="380"/>
        <end position="405"/>
    </location>
</feature>
<evidence type="ECO:0000256" key="7">
    <source>
        <dbReference type="RuleBase" id="RU362091"/>
    </source>
</evidence>
<organism evidence="9 10">
    <name type="scientific">Anaeroselena agilis</name>
    <dbReference type="NCBI Taxonomy" id="3063788"/>
    <lineage>
        <taxon>Bacteria</taxon>
        <taxon>Bacillati</taxon>
        <taxon>Bacillota</taxon>
        <taxon>Negativicutes</taxon>
        <taxon>Acetonemataceae</taxon>
        <taxon>Anaeroselena</taxon>
    </lineage>
</organism>
<feature type="transmembrane region" description="Helical" evidence="8">
    <location>
        <begin position="47"/>
        <end position="70"/>
    </location>
</feature>
<feature type="transmembrane region" description="Helical" evidence="8">
    <location>
        <begin position="155"/>
        <end position="174"/>
    </location>
</feature>
<feature type="transmembrane region" description="Helical" evidence="8">
    <location>
        <begin position="6"/>
        <end position="26"/>
    </location>
</feature>
<feature type="transmembrane region" description="Helical" evidence="8">
    <location>
        <begin position="229"/>
        <end position="249"/>
    </location>
</feature>
<feature type="transmembrane region" description="Helical" evidence="8">
    <location>
        <begin position="438"/>
        <end position="457"/>
    </location>
</feature>
<dbReference type="RefSeq" id="WP_413781905.1">
    <property type="nucleotide sequence ID" value="NZ_JAUOZS010000001.1"/>
</dbReference>
<comment type="caution">
    <text evidence="9">The sequence shown here is derived from an EMBL/GenBank/DDBJ whole genome shotgun (WGS) entry which is preliminary data.</text>
</comment>
<evidence type="ECO:0000313" key="10">
    <source>
        <dbReference type="Proteomes" id="UP001254848"/>
    </source>
</evidence>
<gene>
    <name evidence="9" type="ORF">Q4T40_19660</name>
</gene>
<evidence type="ECO:0000256" key="3">
    <source>
        <dbReference type="ARBA" id="ARBA00022448"/>
    </source>
</evidence>